<accession>A0A1M4SBF7</accession>
<keyword evidence="9" id="KW-1185">Reference proteome</keyword>
<organism evidence="8 9">
    <name type="scientific">Cnuella takakiae</name>
    <dbReference type="NCBI Taxonomy" id="1302690"/>
    <lineage>
        <taxon>Bacteria</taxon>
        <taxon>Pseudomonadati</taxon>
        <taxon>Bacteroidota</taxon>
        <taxon>Chitinophagia</taxon>
        <taxon>Chitinophagales</taxon>
        <taxon>Chitinophagaceae</taxon>
        <taxon>Cnuella</taxon>
    </lineage>
</organism>
<evidence type="ECO:0000313" key="8">
    <source>
        <dbReference type="EMBL" id="SHE29387.1"/>
    </source>
</evidence>
<proteinExistence type="inferred from homology"/>
<dbReference type="STRING" id="1302690.BUE76_23140"/>
<protein>
    <submittedName>
        <fullName evidence="8">Starch-binding associating with outer membrane</fullName>
    </submittedName>
</protein>
<reference evidence="8 9" key="1">
    <citation type="submission" date="2016-11" db="EMBL/GenBank/DDBJ databases">
        <authorList>
            <person name="Jaros S."/>
            <person name="Januszkiewicz K."/>
            <person name="Wedrychowicz H."/>
        </authorList>
    </citation>
    <scope>NUCLEOTIDE SEQUENCE [LARGE SCALE GENOMIC DNA]</scope>
    <source>
        <strain evidence="8 9">DSM 26897</strain>
    </source>
</reference>
<keyword evidence="4" id="KW-0472">Membrane</keyword>
<dbReference type="AlphaFoldDB" id="A0A1M4SBF7"/>
<dbReference type="Pfam" id="PF14322">
    <property type="entry name" value="SusD-like_3"/>
    <property type="match status" value="1"/>
</dbReference>
<dbReference type="SUPFAM" id="SSF48452">
    <property type="entry name" value="TPR-like"/>
    <property type="match status" value="1"/>
</dbReference>
<feature type="domain" description="RagB/SusD" evidence="6">
    <location>
        <begin position="337"/>
        <end position="589"/>
    </location>
</feature>
<feature type="domain" description="SusD-like N-terminal" evidence="7">
    <location>
        <begin position="52"/>
        <end position="217"/>
    </location>
</feature>
<dbReference type="InterPro" id="IPR012944">
    <property type="entry name" value="SusD_RagB_dom"/>
</dbReference>
<evidence type="ECO:0000259" key="6">
    <source>
        <dbReference type="Pfam" id="PF07980"/>
    </source>
</evidence>
<dbReference type="Proteomes" id="UP000184368">
    <property type="component" value="Unassembled WGS sequence"/>
</dbReference>
<evidence type="ECO:0000256" key="4">
    <source>
        <dbReference type="ARBA" id="ARBA00023136"/>
    </source>
</evidence>
<comment type="similarity">
    <text evidence="2">Belongs to the SusD family.</text>
</comment>
<dbReference type="Gene3D" id="1.25.40.390">
    <property type="match status" value="1"/>
</dbReference>
<evidence type="ECO:0000256" key="3">
    <source>
        <dbReference type="ARBA" id="ARBA00022729"/>
    </source>
</evidence>
<evidence type="ECO:0000313" key="9">
    <source>
        <dbReference type="Proteomes" id="UP000184368"/>
    </source>
</evidence>
<dbReference type="EMBL" id="FQUO01000001">
    <property type="protein sequence ID" value="SHE29387.1"/>
    <property type="molecule type" value="Genomic_DNA"/>
</dbReference>
<dbReference type="PROSITE" id="PS51257">
    <property type="entry name" value="PROKAR_LIPOPROTEIN"/>
    <property type="match status" value="1"/>
</dbReference>
<evidence type="ECO:0000259" key="7">
    <source>
        <dbReference type="Pfam" id="PF14322"/>
    </source>
</evidence>
<dbReference type="InterPro" id="IPR011990">
    <property type="entry name" value="TPR-like_helical_dom_sf"/>
</dbReference>
<dbReference type="OrthoDB" id="621018at2"/>
<name>A0A1M4SBF7_9BACT</name>
<gene>
    <name evidence="8" type="ORF">SAMN05444008_10155</name>
</gene>
<comment type="subcellular location">
    <subcellularLocation>
        <location evidence="1">Cell outer membrane</location>
    </subcellularLocation>
</comment>
<sequence>MCKKLLLLIVVGIVLVSCKKNLEPQFDNHRTLQGIYADAGYAEGVLMNAYTRIPTNNFSFNEVATDDAVTNDKFSPLLNMATGSWSAAINPVDQWNNSYSAILYLNLFLREVDSVNWAPMSSKNVRTMFTDRLKGEAYGLRALFLYHLLQSHGGIGSGGQLLGVPIITEALEPNSDFRKPRATFDQCIQQINTDLTEAEKYLPLDYLFQDITNPTQLPAKYAGMATGDYNRVFGRFARQRISGRIVKAIRAKAALLAASPAFNPQSAQDKWEAAANFAGEVLTLNGGLSGLDPQGALYYTANNVNLLNTNPSSGSPIEQREMLWRGNIVNTNNLEVDNYPPTLFGNGRVNPTQNLVDAFPMVNGFPIDHPSSGYVASNPYANRDPRLHNYIVVDNASMRGAVIRTKSDAPTNDAVDFLPTSTRTGYYLRKLLNETVNANPTARTTQRHYPVHIRYTEIFLIYAEAANEAWGPNGTGTFGFSARDVIAAIRRRAGIAQPDNFLASVGSKEAMRELIRNERRLELSFEGFRFWDLRRWKQNLNEPAKGVNINNNVFAIKTVEERRYTNDMFYGPIPQLEALKANLEQNRGW</sequence>
<evidence type="ECO:0000256" key="1">
    <source>
        <dbReference type="ARBA" id="ARBA00004442"/>
    </source>
</evidence>
<dbReference type="RefSeq" id="WP_073038894.1">
    <property type="nucleotide sequence ID" value="NZ_FQUO01000001.1"/>
</dbReference>
<evidence type="ECO:0000256" key="5">
    <source>
        <dbReference type="ARBA" id="ARBA00023237"/>
    </source>
</evidence>
<dbReference type="GO" id="GO:0009279">
    <property type="term" value="C:cell outer membrane"/>
    <property type="evidence" value="ECO:0007669"/>
    <property type="project" value="UniProtKB-SubCell"/>
</dbReference>
<keyword evidence="5" id="KW-0998">Cell outer membrane</keyword>
<evidence type="ECO:0000256" key="2">
    <source>
        <dbReference type="ARBA" id="ARBA00006275"/>
    </source>
</evidence>
<keyword evidence="3" id="KW-0732">Signal</keyword>
<dbReference type="InterPro" id="IPR033985">
    <property type="entry name" value="SusD-like_N"/>
</dbReference>
<dbReference type="Pfam" id="PF07980">
    <property type="entry name" value="SusD_RagB"/>
    <property type="match status" value="1"/>
</dbReference>